<gene>
    <name evidence="1" type="ORF">AMORRO_LOCUS8047</name>
</gene>
<dbReference type="EMBL" id="CAJVPV010006574">
    <property type="protein sequence ID" value="CAG8607059.1"/>
    <property type="molecule type" value="Genomic_DNA"/>
</dbReference>
<proteinExistence type="predicted"/>
<dbReference type="OrthoDB" id="2440770at2759"/>
<dbReference type="AlphaFoldDB" id="A0A9N9CP76"/>
<organism evidence="1 2">
    <name type="scientific">Acaulospora morrowiae</name>
    <dbReference type="NCBI Taxonomy" id="94023"/>
    <lineage>
        <taxon>Eukaryota</taxon>
        <taxon>Fungi</taxon>
        <taxon>Fungi incertae sedis</taxon>
        <taxon>Mucoromycota</taxon>
        <taxon>Glomeromycotina</taxon>
        <taxon>Glomeromycetes</taxon>
        <taxon>Diversisporales</taxon>
        <taxon>Acaulosporaceae</taxon>
        <taxon>Acaulospora</taxon>
    </lineage>
</organism>
<comment type="caution">
    <text evidence="1">The sequence shown here is derived from an EMBL/GenBank/DDBJ whole genome shotgun (WGS) entry which is preliminary data.</text>
</comment>
<keyword evidence="2" id="KW-1185">Reference proteome</keyword>
<feature type="non-terminal residue" evidence="1">
    <location>
        <position position="1"/>
    </location>
</feature>
<evidence type="ECO:0000313" key="1">
    <source>
        <dbReference type="EMBL" id="CAG8607059.1"/>
    </source>
</evidence>
<accession>A0A9N9CP76</accession>
<name>A0A9N9CP76_9GLOM</name>
<sequence length="620" mass="73411">MSSVFISFCFIKTLSGTKRSINGTALYRALSNTQDEFREFIFKVYIESEESLIQEFEKETIVLMVAICNGCKNSKTCQYPSILTEIPSEIISVPMTHRRYLSPVHMKCSLGRTPDTNNYTNYRYLQGSINITHNYQSLEIYSGTIDAYLNIHEPPRWFHESLIPACEWLRGNNHIIKKYHSNINITPPRPESPTPIPLPLARQSIDYHQAPSDFQCSFLSNETPYPPDLVVSNNSFPQEIHNEDTHHTRLIAGLIANRDEENLPILFNNPDLEALMFPDLFSKDSYGKYIKLRMLCPDPRFRLHWYWPHWSYLNLEKRRNFQNQYHLLSTRKVNCEHHPTVTDLIIKSSYDNRNIIDKSKTTTIPSYLRTATPYFKKKQQQVNTMIHSYRLPQIFYTMTIAKDKWPHLHQILHADHKIKLTDHVPKVFLNPYLKQHIVQAIHYNTFIDYVTSTGFAKYITKYITKLESSELFDIDEQDEYRKHIIARRLGTMELMDELPYWDDAIDKYFDRPDHENFITITYPDYFRNYTIGLRRPGQRSKLFHAQDRKGRIIIQRKSPILLRFTNYNIQNGEPFFFQHLIMKIHARSEQDLLDGNTTYRDRFQALFPIRYNQAINSIHK</sequence>
<evidence type="ECO:0000313" key="2">
    <source>
        <dbReference type="Proteomes" id="UP000789342"/>
    </source>
</evidence>
<protein>
    <submittedName>
        <fullName evidence="1">4740_t:CDS:1</fullName>
    </submittedName>
</protein>
<dbReference type="Proteomes" id="UP000789342">
    <property type="component" value="Unassembled WGS sequence"/>
</dbReference>
<reference evidence="1" key="1">
    <citation type="submission" date="2021-06" db="EMBL/GenBank/DDBJ databases">
        <authorList>
            <person name="Kallberg Y."/>
            <person name="Tangrot J."/>
            <person name="Rosling A."/>
        </authorList>
    </citation>
    <scope>NUCLEOTIDE SEQUENCE</scope>
    <source>
        <strain evidence="1">CL551</strain>
    </source>
</reference>